<dbReference type="Gene3D" id="3.40.50.720">
    <property type="entry name" value="NAD(P)-binding Rossmann-like Domain"/>
    <property type="match status" value="1"/>
</dbReference>
<dbReference type="InterPro" id="IPR036291">
    <property type="entry name" value="NAD(P)-bd_dom_sf"/>
</dbReference>
<organism evidence="4 5">
    <name type="scientific">Bimuria novae-zelandiae CBS 107.79</name>
    <dbReference type="NCBI Taxonomy" id="1447943"/>
    <lineage>
        <taxon>Eukaryota</taxon>
        <taxon>Fungi</taxon>
        <taxon>Dikarya</taxon>
        <taxon>Ascomycota</taxon>
        <taxon>Pezizomycotina</taxon>
        <taxon>Dothideomycetes</taxon>
        <taxon>Pleosporomycetidae</taxon>
        <taxon>Pleosporales</taxon>
        <taxon>Massarineae</taxon>
        <taxon>Didymosphaeriaceae</taxon>
        <taxon>Bimuria</taxon>
    </lineage>
</organism>
<sequence length="299" mass="32002">MSIKNVVIIGAGGNLGPSILKALLNHSSFNVTVLSRKDSDKTFPDKAKVIRVDYDSFDDLKSAFAGQDAIVSNLATSALAIEPKIIDAAIAAGVKRYLPSEFGSNTTDPRLVAAVPVSQGKVSIQDYLKSKSKEISYTNVITGPFFDWGIKVGFLGINGQTKTGTLIDGGKAKFSSTNLSQIGLAVVKILEHAEETKNQDVFVSSFETSQKELLEKAEKITGEKWKVEELSSKALREEGLKKVQAGDFSGVVPLLQAAVSGEEALADHSAYLWNEKLGLPKEDLEESIKAGLSGKLVGE</sequence>
<gene>
    <name evidence="4" type="ORF">BU23DRAFT_544770</name>
</gene>
<dbReference type="OrthoDB" id="9984533at2759"/>
<dbReference type="AlphaFoldDB" id="A0A6A5UPE1"/>
<keyword evidence="1" id="KW-0521">NADP</keyword>
<dbReference type="InterPro" id="IPR045312">
    <property type="entry name" value="PCBER-like"/>
</dbReference>
<feature type="domain" description="NmrA-like" evidence="3">
    <location>
        <begin position="4"/>
        <end position="237"/>
    </location>
</feature>
<dbReference type="GO" id="GO:0016491">
    <property type="term" value="F:oxidoreductase activity"/>
    <property type="evidence" value="ECO:0007669"/>
    <property type="project" value="UniProtKB-KW"/>
</dbReference>
<evidence type="ECO:0000259" key="3">
    <source>
        <dbReference type="Pfam" id="PF05368"/>
    </source>
</evidence>
<dbReference type="CDD" id="cd05259">
    <property type="entry name" value="PCBER_SDR_a"/>
    <property type="match status" value="1"/>
</dbReference>
<dbReference type="SUPFAM" id="SSF51735">
    <property type="entry name" value="NAD(P)-binding Rossmann-fold domains"/>
    <property type="match status" value="1"/>
</dbReference>
<accession>A0A6A5UPE1</accession>
<dbReference type="EMBL" id="ML976749">
    <property type="protein sequence ID" value="KAF1966260.1"/>
    <property type="molecule type" value="Genomic_DNA"/>
</dbReference>
<name>A0A6A5UPE1_9PLEO</name>
<keyword evidence="5" id="KW-1185">Reference proteome</keyword>
<protein>
    <submittedName>
        <fullName evidence="4">Isoflavone reductase family protein-like protein CipA</fullName>
    </submittedName>
</protein>
<dbReference type="PANTHER" id="PTHR47706:SF10">
    <property type="entry name" value="NMRA-LIKE DOMAIN-CONTAINING PROTEIN"/>
    <property type="match status" value="1"/>
</dbReference>
<dbReference type="Pfam" id="PF05368">
    <property type="entry name" value="NmrA"/>
    <property type="match status" value="1"/>
</dbReference>
<keyword evidence="2" id="KW-0560">Oxidoreductase</keyword>
<dbReference type="Gene3D" id="3.90.25.10">
    <property type="entry name" value="UDP-galactose 4-epimerase, domain 1"/>
    <property type="match status" value="1"/>
</dbReference>
<dbReference type="InterPro" id="IPR051609">
    <property type="entry name" value="NmrA/Isoflavone_reductase-like"/>
</dbReference>
<evidence type="ECO:0000256" key="2">
    <source>
        <dbReference type="ARBA" id="ARBA00023002"/>
    </source>
</evidence>
<evidence type="ECO:0000313" key="4">
    <source>
        <dbReference type="EMBL" id="KAF1966260.1"/>
    </source>
</evidence>
<dbReference type="PANTHER" id="PTHR47706">
    <property type="entry name" value="NMRA-LIKE FAMILY PROTEIN"/>
    <property type="match status" value="1"/>
</dbReference>
<dbReference type="Proteomes" id="UP000800036">
    <property type="component" value="Unassembled WGS sequence"/>
</dbReference>
<reference evidence="4" key="1">
    <citation type="journal article" date="2020" name="Stud. Mycol.">
        <title>101 Dothideomycetes genomes: a test case for predicting lifestyles and emergence of pathogens.</title>
        <authorList>
            <person name="Haridas S."/>
            <person name="Albert R."/>
            <person name="Binder M."/>
            <person name="Bloem J."/>
            <person name="Labutti K."/>
            <person name="Salamov A."/>
            <person name="Andreopoulos B."/>
            <person name="Baker S."/>
            <person name="Barry K."/>
            <person name="Bills G."/>
            <person name="Bluhm B."/>
            <person name="Cannon C."/>
            <person name="Castanera R."/>
            <person name="Culley D."/>
            <person name="Daum C."/>
            <person name="Ezra D."/>
            <person name="Gonzalez J."/>
            <person name="Henrissat B."/>
            <person name="Kuo A."/>
            <person name="Liang C."/>
            <person name="Lipzen A."/>
            <person name="Lutzoni F."/>
            <person name="Magnuson J."/>
            <person name="Mondo S."/>
            <person name="Nolan M."/>
            <person name="Ohm R."/>
            <person name="Pangilinan J."/>
            <person name="Park H.-J."/>
            <person name="Ramirez L."/>
            <person name="Alfaro M."/>
            <person name="Sun H."/>
            <person name="Tritt A."/>
            <person name="Yoshinaga Y."/>
            <person name="Zwiers L.-H."/>
            <person name="Turgeon B."/>
            <person name="Goodwin S."/>
            <person name="Spatafora J."/>
            <person name="Crous P."/>
            <person name="Grigoriev I."/>
        </authorList>
    </citation>
    <scope>NUCLEOTIDE SEQUENCE</scope>
    <source>
        <strain evidence="4">CBS 107.79</strain>
    </source>
</reference>
<dbReference type="InterPro" id="IPR008030">
    <property type="entry name" value="NmrA-like"/>
</dbReference>
<evidence type="ECO:0000256" key="1">
    <source>
        <dbReference type="ARBA" id="ARBA00022857"/>
    </source>
</evidence>
<proteinExistence type="predicted"/>
<evidence type="ECO:0000313" key="5">
    <source>
        <dbReference type="Proteomes" id="UP000800036"/>
    </source>
</evidence>